<keyword evidence="5" id="KW-0560">Oxidoreductase</keyword>
<evidence type="ECO:0000313" key="6">
    <source>
        <dbReference type="Proteomes" id="UP001595955"/>
    </source>
</evidence>
<accession>A0ABV9D9U9</accession>
<dbReference type="SUPFAM" id="SSF51735">
    <property type="entry name" value="NAD(P)-binding Rossmann-fold domains"/>
    <property type="match status" value="1"/>
</dbReference>
<dbReference type="RefSeq" id="WP_244925234.1">
    <property type="nucleotide sequence ID" value="NZ_CP033325.1"/>
</dbReference>
<evidence type="ECO:0000259" key="4">
    <source>
        <dbReference type="Pfam" id="PF18317"/>
    </source>
</evidence>
<dbReference type="PANTHER" id="PTHR21089:SF1">
    <property type="entry name" value="BIFUNCTIONAL 3-DEHYDROQUINATE DEHYDRATASE_SHIKIMATE DEHYDROGENASE, CHLOROPLASTIC"/>
    <property type="match status" value="1"/>
</dbReference>
<evidence type="ECO:0000256" key="1">
    <source>
        <dbReference type="ARBA" id="ARBA00004871"/>
    </source>
</evidence>
<proteinExistence type="predicted"/>
<keyword evidence="2" id="KW-0028">Amino-acid biosynthesis</keyword>
<keyword evidence="6" id="KW-1185">Reference proteome</keyword>
<dbReference type="Gene3D" id="3.40.50.10860">
    <property type="entry name" value="Leucine Dehydrogenase, chain A, domain 1"/>
    <property type="match status" value="1"/>
</dbReference>
<dbReference type="NCBIfam" id="NF001311">
    <property type="entry name" value="PRK00258.1-3"/>
    <property type="match status" value="1"/>
</dbReference>
<dbReference type="EMBL" id="JBHSGF010000004">
    <property type="protein sequence ID" value="MFC4555162.1"/>
    <property type="molecule type" value="Genomic_DNA"/>
</dbReference>
<protein>
    <submittedName>
        <fullName evidence="5">Shikimate dehydrogenase</fullName>
        <ecNumber evidence="5">1.1.1.25</ecNumber>
    </submittedName>
</protein>
<dbReference type="InterPro" id="IPR041121">
    <property type="entry name" value="SDH_C"/>
</dbReference>
<organism evidence="5 6">
    <name type="scientific">Georgenia faecalis</name>
    <dbReference type="NCBI Taxonomy" id="2483799"/>
    <lineage>
        <taxon>Bacteria</taxon>
        <taxon>Bacillati</taxon>
        <taxon>Actinomycetota</taxon>
        <taxon>Actinomycetes</taxon>
        <taxon>Micrococcales</taxon>
        <taxon>Bogoriellaceae</taxon>
        <taxon>Georgenia</taxon>
    </lineage>
</organism>
<dbReference type="InterPro" id="IPR036291">
    <property type="entry name" value="NAD(P)-bd_dom_sf"/>
</dbReference>
<feature type="domain" description="SDH C-terminal" evidence="4">
    <location>
        <begin position="265"/>
        <end position="295"/>
    </location>
</feature>
<name>A0ABV9D9U9_9MICO</name>
<dbReference type="Gene3D" id="3.40.50.720">
    <property type="entry name" value="NAD(P)-binding Rossmann-like Domain"/>
    <property type="match status" value="1"/>
</dbReference>
<comment type="pathway">
    <text evidence="1">Metabolic intermediate biosynthesis; chorismate biosynthesis; chorismate from D-erythrose 4-phosphate and phosphoenolpyruvate: step 4/7.</text>
</comment>
<dbReference type="InterPro" id="IPR022893">
    <property type="entry name" value="Shikimate_DH_fam"/>
</dbReference>
<dbReference type="GO" id="GO:0004764">
    <property type="term" value="F:shikimate 3-dehydrogenase (NADP+) activity"/>
    <property type="evidence" value="ECO:0007669"/>
    <property type="project" value="UniProtKB-EC"/>
</dbReference>
<evidence type="ECO:0000313" key="5">
    <source>
        <dbReference type="EMBL" id="MFC4555162.1"/>
    </source>
</evidence>
<reference evidence="6" key="1">
    <citation type="journal article" date="2019" name="Int. J. Syst. Evol. Microbiol.">
        <title>The Global Catalogue of Microorganisms (GCM) 10K type strain sequencing project: providing services to taxonomists for standard genome sequencing and annotation.</title>
        <authorList>
            <consortium name="The Broad Institute Genomics Platform"/>
            <consortium name="The Broad Institute Genome Sequencing Center for Infectious Disease"/>
            <person name="Wu L."/>
            <person name="Ma J."/>
        </authorList>
    </citation>
    <scope>NUCLEOTIDE SEQUENCE [LARGE SCALE GENOMIC DNA]</scope>
    <source>
        <strain evidence="6">JCM 3369</strain>
    </source>
</reference>
<dbReference type="PANTHER" id="PTHR21089">
    <property type="entry name" value="SHIKIMATE DEHYDROGENASE"/>
    <property type="match status" value="1"/>
</dbReference>
<dbReference type="SUPFAM" id="SSF53223">
    <property type="entry name" value="Aminoacid dehydrogenase-like, N-terminal domain"/>
    <property type="match status" value="1"/>
</dbReference>
<dbReference type="Pfam" id="PF18317">
    <property type="entry name" value="SDH_C"/>
    <property type="match status" value="1"/>
</dbReference>
<sequence length="300" mass="30011">MTGLPTYGELPRDALAPGARRAAVLGRPVAHSLSPVLHHAAYRALGLDWVYGRAEAGEEDLAGLLAALDDQWAGLSLTMPLKHAALGHLDVVDELAEVVGAVNTVLVQPGARGGRPILVGANTDVYGIVAALREAAPDGWRPRTAVVLGAGATAASSLAALGQLGATAPVVVARSAARAAGTLQAGRRMGVDVTLRPWSDAAAAVAGADVVVSTLPAGGADELAAVLGAGPAARPGAVLLDVAYDPWPSALASTWAAAGGLVAPGWGMLLHQGAEQVRLMSGRPAPVAAMRAALEGALAR</sequence>
<evidence type="ECO:0000259" key="3">
    <source>
        <dbReference type="Pfam" id="PF08501"/>
    </source>
</evidence>
<comment type="caution">
    <text evidence="5">The sequence shown here is derived from an EMBL/GenBank/DDBJ whole genome shotgun (WGS) entry which is preliminary data.</text>
</comment>
<keyword evidence="2" id="KW-0057">Aromatic amino acid biosynthesis</keyword>
<dbReference type="EC" id="1.1.1.25" evidence="5"/>
<feature type="domain" description="Shikimate dehydrogenase substrate binding N-terminal" evidence="3">
    <location>
        <begin position="24"/>
        <end position="105"/>
    </location>
</feature>
<dbReference type="InterPro" id="IPR046346">
    <property type="entry name" value="Aminoacid_DH-like_N_sf"/>
</dbReference>
<dbReference type="InterPro" id="IPR013708">
    <property type="entry name" value="Shikimate_DH-bd_N"/>
</dbReference>
<dbReference type="Pfam" id="PF08501">
    <property type="entry name" value="Shikimate_dh_N"/>
    <property type="match status" value="1"/>
</dbReference>
<evidence type="ECO:0000256" key="2">
    <source>
        <dbReference type="ARBA" id="ARBA00023141"/>
    </source>
</evidence>
<gene>
    <name evidence="5" type="ORF">ACFO3F_07860</name>
</gene>
<dbReference type="Proteomes" id="UP001595955">
    <property type="component" value="Unassembled WGS sequence"/>
</dbReference>